<sequence>MAFTFGQQPQMQPQQQSLFGTGSTFNPLQSQQQQQQPFSLSATQSFNPSASTLGSSTFGQSINQAGSIGNFSQQTPYGPISTAPSIPEQLQKIKNSWDPSSPDCAFQFYFYNKVPSEQAVLYVKPPNHDQARWDAAIAARPDSGSVPVLARGFTDLQKRVNIQHQQVIAYQVRMHEINSRLTQLITRHDLYTTVKIAELKARHAAVAHRTLSLAAKVQVLKSRGYALRPDEEVLKRKFEELTRVLNDPAVFGKINEVWARMMVVRDRIKVLNEQTRQTGEQWENAIDWEKDDDQLEKIARILKGQQAGLIYLADVLRNDMEEVDQIIRHLEQKRLTAEEERGRGKR</sequence>
<dbReference type="Proteomes" id="UP001433508">
    <property type="component" value="Unassembled WGS sequence"/>
</dbReference>
<protein>
    <submittedName>
        <fullName evidence="1">Nucleoporin complex subunit 54-domain-containing protein</fullName>
    </submittedName>
</protein>
<reference evidence="2" key="1">
    <citation type="journal article" date="2024" name="Front. Bioeng. Biotechnol.">
        <title>Genome-scale model development and genomic sequencing of the oleaginous clade Lipomyces.</title>
        <authorList>
            <person name="Czajka J.J."/>
            <person name="Han Y."/>
            <person name="Kim J."/>
            <person name="Mondo S.J."/>
            <person name="Hofstad B.A."/>
            <person name="Robles A."/>
            <person name="Haridas S."/>
            <person name="Riley R."/>
            <person name="LaButti K."/>
            <person name="Pangilinan J."/>
            <person name="Andreopoulos W."/>
            <person name="Lipzen A."/>
            <person name="Yan J."/>
            <person name="Wang M."/>
            <person name="Ng V."/>
            <person name="Grigoriev I.V."/>
            <person name="Spatafora J.W."/>
            <person name="Magnuson J.K."/>
            <person name="Baker S.E."/>
            <person name="Pomraning K.R."/>
        </authorList>
    </citation>
    <scope>NUCLEOTIDE SEQUENCE [LARGE SCALE GENOMIC DNA]</scope>
    <source>
        <strain evidence="2">CBS 7786</strain>
    </source>
</reference>
<keyword evidence="2" id="KW-1185">Reference proteome</keyword>
<name>A0ACC3SU10_LIPKO</name>
<proteinExistence type="predicted"/>
<dbReference type="EMBL" id="MU971430">
    <property type="protein sequence ID" value="KAK9235121.1"/>
    <property type="molecule type" value="Genomic_DNA"/>
</dbReference>
<evidence type="ECO:0000313" key="1">
    <source>
        <dbReference type="EMBL" id="KAK9235121.1"/>
    </source>
</evidence>
<accession>A0ACC3SU10</accession>
<comment type="caution">
    <text evidence="1">The sequence shown here is derived from an EMBL/GenBank/DDBJ whole genome shotgun (WGS) entry which is preliminary data.</text>
</comment>
<evidence type="ECO:0000313" key="2">
    <source>
        <dbReference type="Proteomes" id="UP001433508"/>
    </source>
</evidence>
<organism evidence="1 2">
    <name type="scientific">Lipomyces kononenkoae</name>
    <name type="common">Yeast</name>
    <dbReference type="NCBI Taxonomy" id="34357"/>
    <lineage>
        <taxon>Eukaryota</taxon>
        <taxon>Fungi</taxon>
        <taxon>Dikarya</taxon>
        <taxon>Ascomycota</taxon>
        <taxon>Saccharomycotina</taxon>
        <taxon>Lipomycetes</taxon>
        <taxon>Lipomycetales</taxon>
        <taxon>Lipomycetaceae</taxon>
        <taxon>Lipomyces</taxon>
    </lineage>
</organism>
<gene>
    <name evidence="1" type="ORF">V1525DRAFT_410913</name>
</gene>